<evidence type="ECO:0000256" key="2">
    <source>
        <dbReference type="ARBA" id="ARBA00010875"/>
    </source>
</evidence>
<dbReference type="EMBL" id="CAEZUF010000008">
    <property type="protein sequence ID" value="CAB4585489.1"/>
    <property type="molecule type" value="Genomic_DNA"/>
</dbReference>
<keyword evidence="3" id="KW-0540">Nuclease</keyword>
<comment type="similarity">
    <text evidence="2">Belongs to the endoribonuclease YbeY family.</text>
</comment>
<evidence type="ECO:0000256" key="1">
    <source>
        <dbReference type="ARBA" id="ARBA00001947"/>
    </source>
</evidence>
<evidence type="ECO:0000256" key="6">
    <source>
        <dbReference type="ARBA" id="ARBA00022801"/>
    </source>
</evidence>
<keyword evidence="4" id="KW-0479">Metal-binding</keyword>
<accession>A0A6J6FCQ7</accession>
<dbReference type="EMBL" id="CAFBNI010000063">
    <property type="protein sequence ID" value="CAB4946522.1"/>
    <property type="molecule type" value="Genomic_DNA"/>
</dbReference>
<dbReference type="PANTHER" id="PTHR46986">
    <property type="entry name" value="ENDORIBONUCLEASE YBEY, CHLOROPLASTIC"/>
    <property type="match status" value="1"/>
</dbReference>
<comment type="cofactor">
    <cofactor evidence="1">
        <name>Zn(2+)</name>
        <dbReference type="ChEBI" id="CHEBI:29105"/>
    </cofactor>
</comment>
<gene>
    <name evidence="8" type="ORF">UFOPK1791_00195</name>
    <name evidence="9" type="ORF">UFOPK3083_00425</name>
    <name evidence="10" type="ORF">UFOPK3783_00609</name>
    <name evidence="11" type="ORF">UFOPK3948_00571</name>
    <name evidence="12" type="ORF">UFOPK4113_00444</name>
    <name evidence="13" type="ORF">UFOPK4355_00949</name>
</gene>
<protein>
    <submittedName>
        <fullName evidence="8">Unannotated protein</fullName>
    </submittedName>
</protein>
<organism evidence="8">
    <name type="scientific">freshwater metagenome</name>
    <dbReference type="NCBI Taxonomy" id="449393"/>
    <lineage>
        <taxon>unclassified sequences</taxon>
        <taxon>metagenomes</taxon>
        <taxon>ecological metagenomes</taxon>
    </lineage>
</organism>
<keyword evidence="5" id="KW-0255">Endonuclease</keyword>
<dbReference type="HAMAP" id="MF_00009">
    <property type="entry name" value="Endoribonucl_YbeY"/>
    <property type="match status" value="1"/>
</dbReference>
<name>A0A6J6FCQ7_9ZZZZ</name>
<evidence type="ECO:0000256" key="4">
    <source>
        <dbReference type="ARBA" id="ARBA00022723"/>
    </source>
</evidence>
<dbReference type="EMBL" id="CAFAAT010000028">
    <property type="protein sequence ID" value="CAB4802399.1"/>
    <property type="molecule type" value="Genomic_DNA"/>
</dbReference>
<dbReference type="PANTHER" id="PTHR46986:SF1">
    <property type="entry name" value="ENDORIBONUCLEASE YBEY, CHLOROPLASTIC"/>
    <property type="match status" value="1"/>
</dbReference>
<keyword evidence="7" id="KW-0862">Zinc</keyword>
<evidence type="ECO:0000256" key="7">
    <source>
        <dbReference type="ARBA" id="ARBA00022833"/>
    </source>
</evidence>
<proteinExistence type="inferred from homology"/>
<evidence type="ECO:0000313" key="11">
    <source>
        <dbReference type="EMBL" id="CAB4977878.1"/>
    </source>
</evidence>
<evidence type="ECO:0000256" key="5">
    <source>
        <dbReference type="ARBA" id="ARBA00022759"/>
    </source>
</evidence>
<evidence type="ECO:0000313" key="12">
    <source>
        <dbReference type="EMBL" id="CAB5013880.1"/>
    </source>
</evidence>
<dbReference type="Gene3D" id="3.40.390.30">
    <property type="entry name" value="Metalloproteases ('zincins'), catalytic domain"/>
    <property type="match status" value="1"/>
</dbReference>
<dbReference type="PROSITE" id="PS01306">
    <property type="entry name" value="UPF0054"/>
    <property type="match status" value="1"/>
</dbReference>
<sequence length="159" mass="17533">MIANRMRLVLSKSMPIEIINHTVSPCDEVAIVSLAEFVIKEMGVHPDSELSISCVDEDEMTSLHIQWMNEPGPTDVLSFPMDEIKPNSAANGPGLIGDIVLCPTVAAKQADDANHSTQSEMELLTTHGILHLLGYDHANANEEQVMFALQSDLLVKWRR</sequence>
<reference evidence="8" key="1">
    <citation type="submission" date="2020-05" db="EMBL/GenBank/DDBJ databases">
        <authorList>
            <person name="Chiriac C."/>
            <person name="Salcher M."/>
            <person name="Ghai R."/>
            <person name="Kavagutti S V."/>
        </authorList>
    </citation>
    <scope>NUCLEOTIDE SEQUENCE</scope>
</reference>
<evidence type="ECO:0000313" key="13">
    <source>
        <dbReference type="EMBL" id="CAB5066149.1"/>
    </source>
</evidence>
<dbReference type="InterPro" id="IPR023091">
    <property type="entry name" value="MetalPrtase_cat_dom_sf_prd"/>
</dbReference>
<dbReference type="GO" id="GO:0004222">
    <property type="term" value="F:metalloendopeptidase activity"/>
    <property type="evidence" value="ECO:0007669"/>
    <property type="project" value="InterPro"/>
</dbReference>
<evidence type="ECO:0000313" key="10">
    <source>
        <dbReference type="EMBL" id="CAB4946522.1"/>
    </source>
</evidence>
<dbReference type="InterPro" id="IPR020549">
    <property type="entry name" value="YbeY_CS"/>
</dbReference>
<dbReference type="GO" id="GO:0004519">
    <property type="term" value="F:endonuclease activity"/>
    <property type="evidence" value="ECO:0007669"/>
    <property type="project" value="UniProtKB-KW"/>
</dbReference>
<dbReference type="Pfam" id="PF02130">
    <property type="entry name" value="YbeY"/>
    <property type="match status" value="1"/>
</dbReference>
<evidence type="ECO:0000313" key="9">
    <source>
        <dbReference type="EMBL" id="CAB4802399.1"/>
    </source>
</evidence>
<evidence type="ECO:0000313" key="8">
    <source>
        <dbReference type="EMBL" id="CAB4585489.1"/>
    </source>
</evidence>
<dbReference type="EMBL" id="CAFBPL010000035">
    <property type="protein sequence ID" value="CAB5013880.1"/>
    <property type="molecule type" value="Genomic_DNA"/>
</dbReference>
<dbReference type="GO" id="GO:0046872">
    <property type="term" value="F:metal ion binding"/>
    <property type="evidence" value="ECO:0007669"/>
    <property type="project" value="UniProtKB-KW"/>
</dbReference>
<dbReference type="EMBL" id="CAFBQT010000146">
    <property type="protein sequence ID" value="CAB5066149.1"/>
    <property type="molecule type" value="Genomic_DNA"/>
</dbReference>
<dbReference type="NCBIfam" id="TIGR00043">
    <property type="entry name" value="rRNA maturation RNase YbeY"/>
    <property type="match status" value="1"/>
</dbReference>
<dbReference type="AlphaFoldDB" id="A0A6J6FCQ7"/>
<dbReference type="EMBL" id="CAFBOI010000051">
    <property type="protein sequence ID" value="CAB4977878.1"/>
    <property type="molecule type" value="Genomic_DNA"/>
</dbReference>
<dbReference type="SUPFAM" id="SSF55486">
    <property type="entry name" value="Metalloproteases ('zincins'), catalytic domain"/>
    <property type="match status" value="1"/>
</dbReference>
<evidence type="ECO:0000256" key="3">
    <source>
        <dbReference type="ARBA" id="ARBA00022722"/>
    </source>
</evidence>
<dbReference type="GO" id="GO:0006364">
    <property type="term" value="P:rRNA processing"/>
    <property type="evidence" value="ECO:0007669"/>
    <property type="project" value="InterPro"/>
</dbReference>
<keyword evidence="6" id="KW-0378">Hydrolase</keyword>
<dbReference type="InterPro" id="IPR002036">
    <property type="entry name" value="YbeY"/>
</dbReference>